<evidence type="ECO:0000313" key="3">
    <source>
        <dbReference type="Proteomes" id="UP000575083"/>
    </source>
</evidence>
<keyword evidence="1" id="KW-0472">Membrane</keyword>
<gene>
    <name evidence="2" type="ORF">HNP48_005400</name>
</gene>
<evidence type="ECO:0000256" key="1">
    <source>
        <dbReference type="SAM" id="Phobius"/>
    </source>
</evidence>
<keyword evidence="1" id="KW-1133">Transmembrane helix</keyword>
<feature type="transmembrane region" description="Helical" evidence="1">
    <location>
        <begin position="147"/>
        <end position="165"/>
    </location>
</feature>
<dbReference type="Proteomes" id="UP000575083">
    <property type="component" value="Unassembled WGS sequence"/>
</dbReference>
<evidence type="ECO:0000313" key="2">
    <source>
        <dbReference type="EMBL" id="MBB6562684.1"/>
    </source>
</evidence>
<organism evidence="2 3">
    <name type="scientific">Acidovorax soli</name>
    <dbReference type="NCBI Taxonomy" id="592050"/>
    <lineage>
        <taxon>Bacteria</taxon>
        <taxon>Pseudomonadati</taxon>
        <taxon>Pseudomonadota</taxon>
        <taxon>Betaproteobacteria</taxon>
        <taxon>Burkholderiales</taxon>
        <taxon>Comamonadaceae</taxon>
        <taxon>Acidovorax</taxon>
    </lineage>
</organism>
<feature type="transmembrane region" description="Helical" evidence="1">
    <location>
        <begin position="85"/>
        <end position="106"/>
    </location>
</feature>
<sequence>MKTRLFSTPVLTWSWALLALLALAIGIFSLRYALPGMPLPSDLPSLALSPRPFVVHAVSASLALVLGPLQFVPAWRARYPVLHRWVGRACVLSIAVAWLSSLPLAANALTGAVAAAGFFALGLAWVVTTGMGLVRALQQRFTEHRRWMLRSFALTAAAITLRIYLGASMAAGIDEQLSYPFIAWLCWVPNALAAEWYLRRKDPKQRPQTLRFQ</sequence>
<feature type="transmembrane region" description="Helical" evidence="1">
    <location>
        <begin position="12"/>
        <end position="33"/>
    </location>
</feature>
<protein>
    <submittedName>
        <fullName evidence="2">Putative membrane protein</fullName>
    </submittedName>
</protein>
<proteinExistence type="predicted"/>
<dbReference type="Pfam" id="PF10067">
    <property type="entry name" value="DUF2306"/>
    <property type="match status" value="1"/>
</dbReference>
<keyword evidence="1" id="KW-0812">Transmembrane</keyword>
<feature type="transmembrane region" description="Helical" evidence="1">
    <location>
        <begin position="112"/>
        <end position="135"/>
    </location>
</feature>
<dbReference type="RefSeq" id="WP_184862957.1">
    <property type="nucleotide sequence ID" value="NZ_JACHLK010000014.1"/>
</dbReference>
<dbReference type="AlphaFoldDB" id="A0A7X0PJE7"/>
<comment type="caution">
    <text evidence="2">The sequence shown here is derived from an EMBL/GenBank/DDBJ whole genome shotgun (WGS) entry which is preliminary data.</text>
</comment>
<feature type="transmembrane region" description="Helical" evidence="1">
    <location>
        <begin position="53"/>
        <end position="73"/>
    </location>
</feature>
<accession>A0A7X0PJE7</accession>
<feature type="transmembrane region" description="Helical" evidence="1">
    <location>
        <begin position="177"/>
        <end position="198"/>
    </location>
</feature>
<keyword evidence="3" id="KW-1185">Reference proteome</keyword>
<dbReference type="EMBL" id="JACHLK010000014">
    <property type="protein sequence ID" value="MBB6562684.1"/>
    <property type="molecule type" value="Genomic_DNA"/>
</dbReference>
<name>A0A7X0PJE7_9BURK</name>
<dbReference type="InterPro" id="IPR018750">
    <property type="entry name" value="DUF2306_membrane"/>
</dbReference>
<reference evidence="2 3" key="1">
    <citation type="submission" date="2020-08" db="EMBL/GenBank/DDBJ databases">
        <title>Functional genomics of gut bacteria from endangered species of beetles.</title>
        <authorList>
            <person name="Carlos-Shanley C."/>
        </authorList>
    </citation>
    <scope>NUCLEOTIDE SEQUENCE [LARGE SCALE GENOMIC DNA]</scope>
    <source>
        <strain evidence="2 3">S00198</strain>
    </source>
</reference>